<organism evidence="1 2">
    <name type="scientific">Streptomyces lavendulae subsp. lavendulae</name>
    <dbReference type="NCBI Taxonomy" id="58340"/>
    <lineage>
        <taxon>Bacteria</taxon>
        <taxon>Bacillati</taxon>
        <taxon>Actinomycetota</taxon>
        <taxon>Actinomycetes</taxon>
        <taxon>Kitasatosporales</taxon>
        <taxon>Streptomycetaceae</taxon>
        <taxon>Streptomyces</taxon>
    </lineage>
</organism>
<keyword evidence="2" id="KW-1185">Reference proteome</keyword>
<accession>A0A2K8P9A1</accession>
<protein>
    <submittedName>
        <fullName evidence="1">Uncharacterized protein</fullName>
    </submittedName>
</protein>
<name>A0A2K8P9A1_STRLA</name>
<dbReference type="Proteomes" id="UP000231791">
    <property type="component" value="Chromosome"/>
</dbReference>
<evidence type="ECO:0000313" key="1">
    <source>
        <dbReference type="EMBL" id="ATZ23322.1"/>
    </source>
</evidence>
<dbReference type="KEGG" id="slx:SLAV_07090"/>
<reference evidence="1 2" key="1">
    <citation type="submission" date="2017-11" db="EMBL/GenBank/DDBJ databases">
        <title>Complete genome sequence of Streptomyces lavendulae subsp. lavendulae CCM 3239 (formerly 'Streptomyces aureofaciens CCM 3239'), the producer of the angucycline-type antibiotic auricin.</title>
        <authorList>
            <person name="Busche T."/>
            <person name="Novakova R."/>
            <person name="Al'Dilaimi A."/>
            <person name="Homerova D."/>
            <person name="Feckova L."/>
            <person name="Rezuchova B."/>
            <person name="Mingyar E."/>
            <person name="Csolleiova D."/>
            <person name="Bekeova C."/>
            <person name="Winkler A."/>
            <person name="Sevcikova B."/>
            <person name="Kalinowski J."/>
            <person name="Kormanec J."/>
            <person name="Ruckert C."/>
        </authorList>
    </citation>
    <scope>NUCLEOTIDE SEQUENCE [LARGE SCALE GENOMIC DNA]</scope>
    <source>
        <strain evidence="1 2">CCM 3239</strain>
    </source>
</reference>
<gene>
    <name evidence="1" type="ORF">SLAV_07090</name>
</gene>
<dbReference type="EMBL" id="CP024985">
    <property type="protein sequence ID" value="ATZ23322.1"/>
    <property type="molecule type" value="Genomic_DNA"/>
</dbReference>
<evidence type="ECO:0000313" key="2">
    <source>
        <dbReference type="Proteomes" id="UP000231791"/>
    </source>
</evidence>
<proteinExistence type="predicted"/>
<dbReference type="AlphaFoldDB" id="A0A2K8P9A1"/>
<sequence>MPWNWRIIVVTRLEESLWPRSVTHAMGGIVMMGDSPPPGAATTLTTTSAELSMLLTAVRRGRVLTVTGRFRAPRSLLVRDIARRLSSNFCDGTAVVTVTRDGSPGELVAALGRVPGTPFPPGGTANAASWLAERDMLLVLDDSDRLSPAALSWLRALLILAPGLRILASGAHPLAVGQGRVHRL</sequence>